<organism evidence="3 4">
    <name type="scientific">Thermithiobacillus plumbiphilus</name>
    <dbReference type="NCBI Taxonomy" id="1729899"/>
    <lineage>
        <taxon>Bacteria</taxon>
        <taxon>Pseudomonadati</taxon>
        <taxon>Pseudomonadota</taxon>
        <taxon>Acidithiobacillia</taxon>
        <taxon>Acidithiobacillales</taxon>
        <taxon>Thermithiobacillaceae</taxon>
        <taxon>Thermithiobacillus</taxon>
    </lineage>
</organism>
<accession>A0ABU9D9W9</accession>
<keyword evidence="4" id="KW-1185">Reference proteome</keyword>
<dbReference type="Proteomes" id="UP001446205">
    <property type="component" value="Unassembled WGS sequence"/>
</dbReference>
<keyword evidence="1" id="KW-0732">Signal</keyword>
<dbReference type="InterPro" id="IPR023155">
    <property type="entry name" value="Cyt_c-552/4"/>
</dbReference>
<sequence>MRLFMFFRHGFCLLAGLSAMAFLGGCDPRREPVENFLEKHWQDPLPPQGAPPAAFSALEASLSVQSCAQCHARQFEGWKSSLHSKAMGPGIGWQLKLMSQEQGNACLRCHAPLAEQKALVALDQAWPNAPQHPIPEYVSRDLAHQGLTCASCHVRGHQRFGPPPRIEPSEGGPHGGFRVSKAFEDSRFCATCHQFPEDGPQIAGKLQEDTYRQWLASRFARGGAGKQTCQSCHMPDRQHLWRGIHDPTMTRKAIDVKLSIADLGGGNHEAVAEILNSGAGHHFPTYMVAKVELLFVRRDADGSVHEFGRQMIGWQVDTPITREIADTRIPAGEKRVFRQAFSAPENRDWEIEVILRVSPGEHYERIYRDSLQQANRLPFDAIELLRHALANVEGARYELMRIRAEKLP</sequence>
<dbReference type="SUPFAM" id="SSF48695">
    <property type="entry name" value="Multiheme cytochromes"/>
    <property type="match status" value="1"/>
</dbReference>
<feature type="chain" id="PRO_5045294407" evidence="1">
    <location>
        <begin position="22"/>
        <end position="408"/>
    </location>
</feature>
<dbReference type="RefSeq" id="WP_341370566.1">
    <property type="nucleotide sequence ID" value="NZ_JBBPCO010000006.1"/>
</dbReference>
<dbReference type="Gene3D" id="1.10.1130.10">
    <property type="entry name" value="Flavocytochrome C3, Chain A"/>
    <property type="match status" value="1"/>
</dbReference>
<reference evidence="3 4" key="1">
    <citation type="submission" date="2024-04" db="EMBL/GenBank/DDBJ databases">
        <authorList>
            <person name="Abashina T."/>
            <person name="Shaikin A."/>
        </authorList>
    </citation>
    <scope>NUCLEOTIDE SEQUENCE [LARGE SCALE GENOMIC DNA]</scope>
    <source>
        <strain evidence="3 4">AAFK</strain>
    </source>
</reference>
<dbReference type="EMBL" id="JBBPCO010000006">
    <property type="protein sequence ID" value="MEK8089508.1"/>
    <property type="molecule type" value="Genomic_DNA"/>
</dbReference>
<feature type="domain" description="Cytochrome c-552/4" evidence="2">
    <location>
        <begin position="66"/>
        <end position="124"/>
    </location>
</feature>
<feature type="signal peptide" evidence="1">
    <location>
        <begin position="1"/>
        <end position="21"/>
    </location>
</feature>
<protein>
    <submittedName>
        <fullName evidence="3">Multiheme c-type cytochrome</fullName>
    </submittedName>
</protein>
<comment type="caution">
    <text evidence="3">The sequence shown here is derived from an EMBL/GenBank/DDBJ whole genome shotgun (WGS) entry which is preliminary data.</text>
</comment>
<evidence type="ECO:0000313" key="4">
    <source>
        <dbReference type="Proteomes" id="UP001446205"/>
    </source>
</evidence>
<evidence type="ECO:0000256" key="1">
    <source>
        <dbReference type="SAM" id="SignalP"/>
    </source>
</evidence>
<name>A0ABU9D9W9_9PROT</name>
<evidence type="ECO:0000313" key="3">
    <source>
        <dbReference type="EMBL" id="MEK8089508.1"/>
    </source>
</evidence>
<evidence type="ECO:0000259" key="2">
    <source>
        <dbReference type="Pfam" id="PF13435"/>
    </source>
</evidence>
<dbReference type="PROSITE" id="PS51257">
    <property type="entry name" value="PROKAR_LIPOPROTEIN"/>
    <property type="match status" value="1"/>
</dbReference>
<dbReference type="InterPro" id="IPR036280">
    <property type="entry name" value="Multihaem_cyt_sf"/>
</dbReference>
<dbReference type="Pfam" id="PF13435">
    <property type="entry name" value="Cytochrome_C554"/>
    <property type="match status" value="1"/>
</dbReference>
<proteinExistence type="predicted"/>
<gene>
    <name evidence="3" type="ORF">WOB96_06975</name>
</gene>